<proteinExistence type="predicted"/>
<dbReference type="RefSeq" id="WP_386375475.1">
    <property type="nucleotide sequence ID" value="NZ_JBHUMP010000016.1"/>
</dbReference>
<gene>
    <name evidence="1" type="ORF">ACFSUD_15810</name>
</gene>
<evidence type="ECO:0000313" key="2">
    <source>
        <dbReference type="Proteomes" id="UP001597474"/>
    </source>
</evidence>
<sequence>MKLTSHASLAPLQHRLLQGNPAAMTPVFDLDDRARLGERFFGARHAVLAQR</sequence>
<dbReference type="EMBL" id="JBHUMP010000016">
    <property type="protein sequence ID" value="MFD2741050.1"/>
    <property type="molecule type" value="Genomic_DNA"/>
</dbReference>
<keyword evidence="2" id="KW-1185">Reference proteome</keyword>
<accession>A0ABW5U604</accession>
<organism evidence="1 2">
    <name type="scientific">Sulfitobacter aestuarii</name>
    <dbReference type="NCBI Taxonomy" id="2161676"/>
    <lineage>
        <taxon>Bacteria</taxon>
        <taxon>Pseudomonadati</taxon>
        <taxon>Pseudomonadota</taxon>
        <taxon>Alphaproteobacteria</taxon>
        <taxon>Rhodobacterales</taxon>
        <taxon>Roseobacteraceae</taxon>
        <taxon>Sulfitobacter</taxon>
    </lineage>
</organism>
<evidence type="ECO:0000313" key="1">
    <source>
        <dbReference type="EMBL" id="MFD2741050.1"/>
    </source>
</evidence>
<protein>
    <submittedName>
        <fullName evidence="1">Uncharacterized protein</fullName>
    </submittedName>
</protein>
<name>A0ABW5U604_9RHOB</name>
<reference evidence="2" key="1">
    <citation type="journal article" date="2019" name="Int. J. Syst. Evol. Microbiol.">
        <title>The Global Catalogue of Microorganisms (GCM) 10K type strain sequencing project: providing services to taxonomists for standard genome sequencing and annotation.</title>
        <authorList>
            <consortium name="The Broad Institute Genomics Platform"/>
            <consortium name="The Broad Institute Genome Sequencing Center for Infectious Disease"/>
            <person name="Wu L."/>
            <person name="Ma J."/>
        </authorList>
    </citation>
    <scope>NUCLEOTIDE SEQUENCE [LARGE SCALE GENOMIC DNA]</scope>
    <source>
        <strain evidence="2">TISTR 2562</strain>
    </source>
</reference>
<comment type="caution">
    <text evidence="1">The sequence shown here is derived from an EMBL/GenBank/DDBJ whole genome shotgun (WGS) entry which is preliminary data.</text>
</comment>
<dbReference type="Proteomes" id="UP001597474">
    <property type="component" value="Unassembled WGS sequence"/>
</dbReference>